<comment type="caution">
    <text evidence="2">The sequence shown here is derived from an EMBL/GenBank/DDBJ whole genome shotgun (WGS) entry which is preliminary data.</text>
</comment>
<name>A0ABW1SZV7_9ACTN</name>
<dbReference type="EMBL" id="JBHSTI010000008">
    <property type="protein sequence ID" value="MFC6237977.1"/>
    <property type="molecule type" value="Genomic_DNA"/>
</dbReference>
<gene>
    <name evidence="2" type="ORF">ACFQGU_08810</name>
</gene>
<dbReference type="PANTHER" id="PTHR36113">
    <property type="entry name" value="LYASE, PUTATIVE-RELATED-RELATED"/>
    <property type="match status" value="1"/>
</dbReference>
<dbReference type="InterPro" id="IPR051332">
    <property type="entry name" value="Fosfomycin_Res_Enzymes"/>
</dbReference>
<keyword evidence="3" id="KW-1185">Reference proteome</keyword>
<dbReference type="SUPFAM" id="SSF54593">
    <property type="entry name" value="Glyoxalase/Bleomycin resistance protein/Dihydroxybiphenyl dioxygenase"/>
    <property type="match status" value="1"/>
</dbReference>
<dbReference type="InterPro" id="IPR037523">
    <property type="entry name" value="VOC_core"/>
</dbReference>
<protein>
    <submittedName>
        <fullName evidence="2">VOC family protein</fullName>
    </submittedName>
</protein>
<dbReference type="PROSITE" id="PS51819">
    <property type="entry name" value="VOC"/>
    <property type="match status" value="1"/>
</dbReference>
<dbReference type="InterPro" id="IPR029068">
    <property type="entry name" value="Glyas_Bleomycin-R_OHBP_Dase"/>
</dbReference>
<feature type="domain" description="VOC" evidence="1">
    <location>
        <begin position="6"/>
        <end position="131"/>
    </location>
</feature>
<reference evidence="3" key="1">
    <citation type="journal article" date="2019" name="Int. J. Syst. Evol. Microbiol.">
        <title>The Global Catalogue of Microorganisms (GCM) 10K type strain sequencing project: providing services to taxonomists for standard genome sequencing and annotation.</title>
        <authorList>
            <consortium name="The Broad Institute Genomics Platform"/>
            <consortium name="The Broad Institute Genome Sequencing Center for Infectious Disease"/>
            <person name="Wu L."/>
            <person name="Ma J."/>
        </authorList>
    </citation>
    <scope>NUCLEOTIDE SEQUENCE [LARGE SCALE GENOMIC DNA]</scope>
    <source>
        <strain evidence="3">CGMCC 4.7317</strain>
    </source>
</reference>
<accession>A0ABW1SZV7</accession>
<evidence type="ECO:0000313" key="2">
    <source>
        <dbReference type="EMBL" id="MFC6237977.1"/>
    </source>
</evidence>
<organism evidence="2 3">
    <name type="scientific">Longivirga aurantiaca</name>
    <dbReference type="NCBI Taxonomy" id="1837743"/>
    <lineage>
        <taxon>Bacteria</taxon>
        <taxon>Bacillati</taxon>
        <taxon>Actinomycetota</taxon>
        <taxon>Actinomycetes</taxon>
        <taxon>Sporichthyales</taxon>
        <taxon>Sporichthyaceae</taxon>
        <taxon>Longivirga</taxon>
    </lineage>
</organism>
<dbReference type="PANTHER" id="PTHR36113:SF6">
    <property type="entry name" value="FOSFOMYCIN RESISTANCE PROTEIN FOSX"/>
    <property type="match status" value="1"/>
</dbReference>
<proteinExistence type="predicted"/>
<dbReference type="RefSeq" id="WP_386765767.1">
    <property type="nucleotide sequence ID" value="NZ_JBHSTI010000008.1"/>
</dbReference>
<evidence type="ECO:0000259" key="1">
    <source>
        <dbReference type="PROSITE" id="PS51819"/>
    </source>
</evidence>
<sequence>MSRRGTLHHLEIWVPDLARAEASWGWLLERLGYTLDASWPAGRTWLLGTAYLSIEAGPDVVEGPHERLRPGMNHVAFWAGSRTEVDALVVESGHHGWTLLFAERHPYAGGPEHYAAYLADPDGYEVELVADPLGIA</sequence>
<evidence type="ECO:0000313" key="3">
    <source>
        <dbReference type="Proteomes" id="UP001596138"/>
    </source>
</evidence>
<dbReference type="Gene3D" id="3.10.180.10">
    <property type="entry name" value="2,3-Dihydroxybiphenyl 1,2-Dioxygenase, domain 1"/>
    <property type="match status" value="1"/>
</dbReference>
<dbReference type="Pfam" id="PF13669">
    <property type="entry name" value="Glyoxalase_4"/>
    <property type="match status" value="1"/>
</dbReference>
<dbReference type="Proteomes" id="UP001596138">
    <property type="component" value="Unassembled WGS sequence"/>
</dbReference>